<protein>
    <recommendedName>
        <fullName evidence="4">Peptidase family M50</fullName>
    </recommendedName>
</protein>
<dbReference type="EMBL" id="CP003345">
    <property type="protein sequence ID" value="AFM03706.1"/>
    <property type="molecule type" value="Genomic_DNA"/>
</dbReference>
<dbReference type="eggNOG" id="ENOG502ZMU0">
    <property type="taxonomic scope" value="Bacteria"/>
</dbReference>
<keyword evidence="3" id="KW-1185">Reference proteome</keyword>
<proteinExistence type="predicted"/>
<feature type="transmembrane region" description="Helical" evidence="1">
    <location>
        <begin position="137"/>
        <end position="154"/>
    </location>
</feature>
<dbReference type="HOGENOM" id="CLU_1675314_0_0_10"/>
<evidence type="ECO:0000313" key="2">
    <source>
        <dbReference type="EMBL" id="AFM03706.1"/>
    </source>
</evidence>
<keyword evidence="1" id="KW-0472">Membrane</keyword>
<keyword evidence="1" id="KW-0812">Transmembrane</keyword>
<accession>I4AIC1</accession>
<feature type="transmembrane region" description="Helical" evidence="1">
    <location>
        <begin position="61"/>
        <end position="81"/>
    </location>
</feature>
<sequence>MLIQLLLISLSISLLIVIHELAHIIAAKILGLTIQKVGVAYSPMPHAYVKVDFPRKVKSRLIYLFAGAFATQVLFFISYANNFFEQKYLYYAFLIQIAIEFNPFYSDFTIAYVSLQKIERNANFKQIHNNYLYSPQWYIHFILWFSILFLLSNLKIY</sequence>
<feature type="transmembrane region" description="Helical" evidence="1">
    <location>
        <begin position="88"/>
        <end position="105"/>
    </location>
</feature>
<dbReference type="OrthoDB" id="1119733at2"/>
<organism evidence="2 3">
    <name type="scientific">Bernardetia litoralis (strain ATCC 23117 / DSM 6794 / NBRC 15988 / NCIMB 1366 / Fx l1 / Sio-4)</name>
    <name type="common">Flexibacter litoralis</name>
    <dbReference type="NCBI Taxonomy" id="880071"/>
    <lineage>
        <taxon>Bacteria</taxon>
        <taxon>Pseudomonadati</taxon>
        <taxon>Bacteroidota</taxon>
        <taxon>Cytophagia</taxon>
        <taxon>Cytophagales</taxon>
        <taxon>Bernardetiaceae</taxon>
        <taxon>Bernardetia</taxon>
    </lineage>
</organism>
<dbReference type="AlphaFoldDB" id="I4AIC1"/>
<dbReference type="Proteomes" id="UP000006054">
    <property type="component" value="Chromosome"/>
</dbReference>
<dbReference type="RefSeq" id="WP_014797163.1">
    <property type="nucleotide sequence ID" value="NC_018018.1"/>
</dbReference>
<keyword evidence="1" id="KW-1133">Transmembrane helix</keyword>
<gene>
    <name evidence="2" type="ordered locus">Fleli_1272</name>
</gene>
<evidence type="ECO:0008006" key="4">
    <source>
        <dbReference type="Google" id="ProtNLM"/>
    </source>
</evidence>
<dbReference type="KEGG" id="fli:Fleli_1272"/>
<name>I4AIC1_BERLS</name>
<evidence type="ECO:0000313" key="3">
    <source>
        <dbReference type="Proteomes" id="UP000006054"/>
    </source>
</evidence>
<evidence type="ECO:0000256" key="1">
    <source>
        <dbReference type="SAM" id="Phobius"/>
    </source>
</evidence>
<reference evidence="3" key="1">
    <citation type="submission" date="2012-06" db="EMBL/GenBank/DDBJ databases">
        <title>The complete genome of Flexibacter litoralis DSM 6794.</title>
        <authorList>
            <person name="Lucas S."/>
            <person name="Copeland A."/>
            <person name="Lapidus A."/>
            <person name="Glavina del Rio T."/>
            <person name="Dalin E."/>
            <person name="Tice H."/>
            <person name="Bruce D."/>
            <person name="Goodwin L."/>
            <person name="Pitluck S."/>
            <person name="Peters L."/>
            <person name="Ovchinnikova G."/>
            <person name="Lu M."/>
            <person name="Kyrpides N."/>
            <person name="Mavromatis K."/>
            <person name="Ivanova N."/>
            <person name="Brettin T."/>
            <person name="Detter J.C."/>
            <person name="Han C."/>
            <person name="Larimer F."/>
            <person name="Land M."/>
            <person name="Hauser L."/>
            <person name="Markowitz V."/>
            <person name="Cheng J.-F."/>
            <person name="Hugenholtz P."/>
            <person name="Woyke T."/>
            <person name="Wu D."/>
            <person name="Spring S."/>
            <person name="Lang E."/>
            <person name="Kopitz M."/>
            <person name="Brambilla E."/>
            <person name="Klenk H.-P."/>
            <person name="Eisen J.A."/>
        </authorList>
    </citation>
    <scope>NUCLEOTIDE SEQUENCE [LARGE SCALE GENOMIC DNA]</scope>
    <source>
        <strain evidence="3">ATCC 23117 / DSM 6794 / NBRC 15988 / NCIMB 1366 / Sio-4</strain>
    </source>
</reference>
<dbReference type="STRING" id="880071.Fleli_1272"/>